<name>A0ABS9EB14_9FLAO</name>
<keyword evidence="3" id="KW-1185">Reference proteome</keyword>
<dbReference type="EMBL" id="JAKGTH010000006">
    <property type="protein sequence ID" value="MCF4100075.1"/>
    <property type="molecule type" value="Genomic_DNA"/>
</dbReference>
<evidence type="ECO:0000313" key="3">
    <source>
        <dbReference type="Proteomes" id="UP001179363"/>
    </source>
</evidence>
<comment type="caution">
    <text evidence="2">The sequence shown here is derived from an EMBL/GenBank/DDBJ whole genome shotgun (WGS) entry which is preliminary data.</text>
</comment>
<accession>A0ABS9EB14</accession>
<evidence type="ECO:0000259" key="1">
    <source>
        <dbReference type="Pfam" id="PF07484"/>
    </source>
</evidence>
<protein>
    <submittedName>
        <fullName evidence="2">Tail fiber protein</fullName>
    </submittedName>
</protein>
<dbReference type="Pfam" id="PF07484">
    <property type="entry name" value="Collar"/>
    <property type="match status" value="1"/>
</dbReference>
<gene>
    <name evidence="2" type="ORF">L1I30_00205</name>
</gene>
<dbReference type="InterPro" id="IPR037053">
    <property type="entry name" value="Phage_tail_collar_dom_sf"/>
</dbReference>
<feature type="domain" description="Phage tail collar" evidence="1">
    <location>
        <begin position="6"/>
        <end position="62"/>
    </location>
</feature>
<evidence type="ECO:0000313" key="2">
    <source>
        <dbReference type="EMBL" id="MCF4100075.1"/>
    </source>
</evidence>
<dbReference type="SUPFAM" id="SSF88874">
    <property type="entry name" value="Receptor-binding domain of short tail fibre protein gp12"/>
    <property type="match status" value="1"/>
</dbReference>
<dbReference type="Gene3D" id="3.90.1340.10">
    <property type="entry name" value="Phage tail collar domain"/>
    <property type="match status" value="1"/>
</dbReference>
<dbReference type="InterPro" id="IPR011083">
    <property type="entry name" value="Phage_tail_collar_dom"/>
</dbReference>
<reference evidence="2" key="1">
    <citation type="submission" date="2022-01" db="EMBL/GenBank/DDBJ databases">
        <title>Gillisia lutea sp. nov., isolated from marine plastic residues from the Malvarosa beach (Valencia, Spain).</title>
        <authorList>
            <person name="Vidal-Verdu A."/>
            <person name="Molina-Menor E."/>
            <person name="Satari L."/>
            <person name="Pascual J."/>
            <person name="Pereto J."/>
            <person name="Porcar M."/>
        </authorList>
    </citation>
    <scope>NUCLEOTIDE SEQUENCE</scope>
    <source>
        <strain evidence="2">M10.2A</strain>
    </source>
</reference>
<dbReference type="Proteomes" id="UP001179363">
    <property type="component" value="Unassembled WGS sequence"/>
</dbReference>
<dbReference type="RefSeq" id="WP_236133033.1">
    <property type="nucleotide sequence ID" value="NZ_JAKGTH010000006.1"/>
</dbReference>
<proteinExistence type="predicted"/>
<sequence length="166" mass="17434">MEPFLGEVILFAGNFAPRDWALCNGQLLAISQNSALFSILGTTYGGDGRTTFALPDLRGRAPIHAGRGAGLSDRILGSRSGAEITTLTALNLPSHNHSISAAEEGNTDVPNDNYIAGAGLNSYSTVTDTASKSTGNTGNSQAFNNMPPYLVMNYIIALQGIFPSRN</sequence>
<organism evidence="2 3">
    <name type="scientific">Gillisia lutea</name>
    <dbReference type="NCBI Taxonomy" id="2909668"/>
    <lineage>
        <taxon>Bacteria</taxon>
        <taxon>Pseudomonadati</taxon>
        <taxon>Bacteroidota</taxon>
        <taxon>Flavobacteriia</taxon>
        <taxon>Flavobacteriales</taxon>
        <taxon>Flavobacteriaceae</taxon>
        <taxon>Gillisia</taxon>
    </lineage>
</organism>